<dbReference type="AlphaFoldDB" id="A0A4V3AN69"/>
<gene>
    <name evidence="2" type="ORF">E2F50_21750</name>
</gene>
<organism evidence="2 3">
    <name type="scientific">Rhizobium deserti</name>
    <dbReference type="NCBI Taxonomy" id="2547961"/>
    <lineage>
        <taxon>Bacteria</taxon>
        <taxon>Pseudomonadati</taxon>
        <taxon>Pseudomonadota</taxon>
        <taxon>Alphaproteobacteria</taxon>
        <taxon>Hyphomicrobiales</taxon>
        <taxon>Rhizobiaceae</taxon>
        <taxon>Rhizobium/Agrobacterium group</taxon>
        <taxon>Rhizobium</taxon>
    </lineage>
</organism>
<feature type="transmembrane region" description="Helical" evidence="1">
    <location>
        <begin position="655"/>
        <end position="681"/>
    </location>
</feature>
<evidence type="ECO:0000313" key="3">
    <source>
        <dbReference type="Proteomes" id="UP000295238"/>
    </source>
</evidence>
<keyword evidence="3" id="KW-1185">Reference proteome</keyword>
<evidence type="ECO:0000313" key="2">
    <source>
        <dbReference type="EMBL" id="TDK29829.1"/>
    </source>
</evidence>
<dbReference type="EMBL" id="SMTL01000009">
    <property type="protein sequence ID" value="TDK29829.1"/>
    <property type="molecule type" value="Genomic_DNA"/>
</dbReference>
<protein>
    <submittedName>
        <fullName evidence="2">Uncharacterized protein</fullName>
    </submittedName>
</protein>
<keyword evidence="1" id="KW-0812">Transmembrane</keyword>
<accession>A0A4V3AN69</accession>
<reference evidence="2 3" key="1">
    <citation type="submission" date="2019-03" db="EMBL/GenBank/DDBJ databases">
        <title>Rhizobium sp. nov., an bacterium isolated from biocrust in Mu Us Desert.</title>
        <authorList>
            <person name="Lixiong L."/>
        </authorList>
    </citation>
    <scope>NUCLEOTIDE SEQUENCE [LARGE SCALE GENOMIC DNA]</scope>
    <source>
        <strain evidence="2 3">SPY-1</strain>
    </source>
</reference>
<name>A0A4V3AN69_9HYPH</name>
<comment type="caution">
    <text evidence="2">The sequence shown here is derived from an EMBL/GenBank/DDBJ whole genome shotgun (WGS) entry which is preliminary data.</text>
</comment>
<sequence>MDWGATIVCRQDGRAECAAVLVGTSDAAGLFKGRLSLSHKALHEHFGSATEYVTSRSRDEIDEWACALEFRPETDKALKGLVIVVEDASPDTCLALLALQSRLIGREFPSLWSSYSELWEEGDTEETGEAEHSFGALLSALVHVELQQASDPSAEVRSDALSTAVRKGMTYASGLISQDLQPSRIPPHLVEAGTGLTRLHREARSRLAYERLAYSQVARSSAKLQLAIHLAGSRRKTLVDAILFSEILFTGAMKHFSRSDPTTFTGRGYALQALHRPALKGTGNDITISTNPASSLDLWALWAELERLEDERWRSFADTPGGFKRPRGNDGDRALVSHDENIGSAMACHQPWWDDKGKRTLIAAPRSVLHDGASFPGSLLTWGDVKAAMWRCYAPTMGLRVSDRKDRATAIKLSDSSANVRALATPLVYGSDTTIIDCVRMPSQGDDAIIWSPTLSAMFAAMLATGEISIDTLPDTSDFDVIEARGGTMIISKHGVALIELSQTSDFPHRELRRAASDVATVVGFARDLERSLQSEIRQLALVSAANENGRSKRSALRAIYSAKLKARDIWERSSRVETDSLVRQFRECCEARWQGRAQLDMVISELEELERMIVSTSELRANALLNKVAIYGLPASLAGNLLGGLLLIGEKGEFNGVAFAVALAYAGSTVAGVAFLFWLVRREASSWRMD</sequence>
<proteinExistence type="predicted"/>
<keyword evidence="1" id="KW-0472">Membrane</keyword>
<dbReference type="Proteomes" id="UP000295238">
    <property type="component" value="Unassembled WGS sequence"/>
</dbReference>
<keyword evidence="1" id="KW-1133">Transmembrane helix</keyword>
<evidence type="ECO:0000256" key="1">
    <source>
        <dbReference type="SAM" id="Phobius"/>
    </source>
</evidence>